<proteinExistence type="predicted"/>
<dbReference type="AlphaFoldDB" id="A0A0R1NIL2"/>
<evidence type="ECO:0000313" key="1">
    <source>
        <dbReference type="EMBL" id="KRL20143.1"/>
    </source>
</evidence>
<dbReference type="Proteomes" id="UP000051311">
    <property type="component" value="Unassembled WGS sequence"/>
</dbReference>
<evidence type="ECO:0000313" key="2">
    <source>
        <dbReference type="Proteomes" id="UP000051311"/>
    </source>
</evidence>
<dbReference type="PANTHER" id="PTHR39441:SF1">
    <property type="entry name" value="DUF2252 DOMAIN-CONTAINING PROTEIN"/>
    <property type="match status" value="1"/>
</dbReference>
<organism evidence="1 2">
    <name type="scientific">Lactobacillus gallinarum DSM 10532 = JCM 2011</name>
    <dbReference type="NCBI Taxonomy" id="1423748"/>
    <lineage>
        <taxon>Bacteria</taxon>
        <taxon>Bacillati</taxon>
        <taxon>Bacillota</taxon>
        <taxon>Bacilli</taxon>
        <taxon>Lactobacillales</taxon>
        <taxon>Lactobacillaceae</taxon>
        <taxon>Lactobacillus</taxon>
    </lineage>
</organism>
<reference evidence="1 2" key="1">
    <citation type="journal article" date="2015" name="Genome Announc.">
        <title>Expanding the biotechnology potential of lactobacilli through comparative genomics of 213 strains and associated genera.</title>
        <authorList>
            <person name="Sun Z."/>
            <person name="Harris H.M."/>
            <person name="McCann A."/>
            <person name="Guo C."/>
            <person name="Argimon S."/>
            <person name="Zhang W."/>
            <person name="Yang X."/>
            <person name="Jeffery I.B."/>
            <person name="Cooney J.C."/>
            <person name="Kagawa T.F."/>
            <person name="Liu W."/>
            <person name="Song Y."/>
            <person name="Salvetti E."/>
            <person name="Wrobel A."/>
            <person name="Rasinkangas P."/>
            <person name="Parkhill J."/>
            <person name="Rea M.C."/>
            <person name="O'Sullivan O."/>
            <person name="Ritari J."/>
            <person name="Douillard F.P."/>
            <person name="Paul Ross R."/>
            <person name="Yang R."/>
            <person name="Briner A.E."/>
            <person name="Felis G.E."/>
            <person name="de Vos W.M."/>
            <person name="Barrangou R."/>
            <person name="Klaenhammer T.R."/>
            <person name="Caufield P.W."/>
            <person name="Cui Y."/>
            <person name="Zhang H."/>
            <person name="O'Toole P.W."/>
        </authorList>
    </citation>
    <scope>NUCLEOTIDE SEQUENCE [LARGE SCALE GENOMIC DNA]</scope>
    <source>
        <strain evidence="1 2">DSM 10532</strain>
    </source>
</reference>
<dbReference type="eggNOG" id="COG4320">
    <property type="taxonomic scope" value="Bacteria"/>
</dbReference>
<dbReference type="InterPro" id="IPR018721">
    <property type="entry name" value="DUF2252"/>
</dbReference>
<gene>
    <name evidence="1" type="ORF">FC37_GL000257</name>
</gene>
<dbReference type="RefSeq" id="WP_056945612.1">
    <property type="nucleotide sequence ID" value="NZ_AZEL01000071.1"/>
</dbReference>
<dbReference type="Pfam" id="PF10009">
    <property type="entry name" value="DUF2252"/>
    <property type="match status" value="1"/>
</dbReference>
<dbReference type="PATRIC" id="fig|1423748.3.peg.275"/>
<comment type="caution">
    <text evidence="1">The sequence shown here is derived from an EMBL/GenBank/DDBJ whole genome shotgun (WGS) entry which is preliminary data.</text>
</comment>
<dbReference type="OrthoDB" id="1491115at2"/>
<name>A0A0R1NIL2_9LACO</name>
<accession>A0A0R1NIL2</accession>
<dbReference type="PANTHER" id="PTHR39441">
    <property type="entry name" value="DUF2252 DOMAIN-CONTAINING PROTEIN"/>
    <property type="match status" value="1"/>
</dbReference>
<dbReference type="EMBL" id="AZEL01000071">
    <property type="protein sequence ID" value="KRL20143.1"/>
    <property type="molecule type" value="Genomic_DNA"/>
</dbReference>
<evidence type="ECO:0008006" key="3">
    <source>
        <dbReference type="Google" id="ProtNLM"/>
    </source>
</evidence>
<sequence length="467" mass="53538">MSKDFLRKRFNIDKLRLKASKDELIEAGKKQAKKVPVNELGAFKPVERDAVEMIKTQEDTMIPELLPLRHQRMIANAFSFLRGTAGVMEYDLLHSTQSKIWVMICGDAHLNNFGFFASPERQLLFGLNDFDETRVGNWESDLKRLMVSAQLIGEINGYNPDNLYKILKNTAKAYEDGINDAAGQKLLDRFYASYSINDFFNTASDDKQLVKILKKIADKAPKNNSDKVVKKFTTEENGKLVFKENPPRARRISDQTYQELVSAMEEYQKKLSPDVKVLLSSFKLTDIIRYSVGVGSFGTRCYLVLLTGRDGSHLVLQIKEAMPSKYDLSNLSVAEAKQQGYEEGRRVITGQSILQTFYDPFLGYTEAGGRSYYVRQFRDMKDSIDTTKLDKESFEAYATLCAFILARAHCQSPTAAMIYGYLQESRQFDKCMADWAVAYSKQVEQDYEAFTKYLRGEYDSRLRRKRK</sequence>
<protein>
    <recommendedName>
        <fullName evidence="3">DUF2252 domain-containing protein</fullName>
    </recommendedName>
</protein>
<dbReference type="STRING" id="1423748.FC37_GL000257"/>